<dbReference type="InterPro" id="IPR023214">
    <property type="entry name" value="HAD_sf"/>
</dbReference>
<dbReference type="AlphaFoldDB" id="A0A4R3SZ03"/>
<dbReference type="NCBIfam" id="TIGR01509">
    <property type="entry name" value="HAD-SF-IA-v3"/>
    <property type="match status" value="1"/>
</dbReference>
<dbReference type="InterPro" id="IPR041492">
    <property type="entry name" value="HAD_2"/>
</dbReference>
<keyword evidence="2" id="KW-1185">Reference proteome</keyword>
<dbReference type="CDD" id="cd07505">
    <property type="entry name" value="HAD_BPGM-like"/>
    <property type="match status" value="1"/>
</dbReference>
<gene>
    <name evidence="1" type="ORF">EDD61_12529</name>
</gene>
<dbReference type="RefSeq" id="WP_132225616.1">
    <property type="nucleotide sequence ID" value="NZ_JANKBG010000024.1"/>
</dbReference>
<dbReference type="InterPro" id="IPR036412">
    <property type="entry name" value="HAD-like_sf"/>
</dbReference>
<dbReference type="PANTHER" id="PTHR18901">
    <property type="entry name" value="2-DEOXYGLUCOSE-6-PHOSPHATE PHOSPHATASE 2"/>
    <property type="match status" value="1"/>
</dbReference>
<reference evidence="1 2" key="1">
    <citation type="submission" date="2019-03" db="EMBL/GenBank/DDBJ databases">
        <title>Genomic Encyclopedia of Type Strains, Phase IV (KMG-IV): sequencing the most valuable type-strain genomes for metagenomic binning, comparative biology and taxonomic classification.</title>
        <authorList>
            <person name="Goeker M."/>
        </authorList>
    </citation>
    <scope>NUCLEOTIDE SEQUENCE [LARGE SCALE GENOMIC DNA]</scope>
    <source>
        <strain evidence="1 2">DSM 29481</strain>
    </source>
</reference>
<protein>
    <submittedName>
        <fullName evidence="1">HAD superfamily hydrolase (TIGR01509 family)/HAD superfamily hydrolase (TIGR01549 family)</fullName>
    </submittedName>
</protein>
<evidence type="ECO:0000313" key="1">
    <source>
        <dbReference type="EMBL" id="TCU53864.1"/>
    </source>
</evidence>
<dbReference type="SFLD" id="SFLDG01129">
    <property type="entry name" value="C1.5:_HAD__Beta-PGM__Phosphata"/>
    <property type="match status" value="1"/>
</dbReference>
<sequence length="215" mass="24856">MKKWKAILFDMDGTLFDTEQISRIAWLVTMERFHLPKSEQFILDLIGRTYQSAQVVFDAYMPKGWPQEEAYQYHEDYAMEYKKTHGPLPKCNLKQLFTALQEKGYRLALASSARRENVEFNLQHEGIQDVFEEIVVGKMVAHGKPHPDIYLETAKRLGLRKEDCLVIEDSKNGILAAHAAKMDVIMIPDMIAPDDELKAMCYQVMEKLEDILTVL</sequence>
<keyword evidence="1" id="KW-0378">Hydrolase</keyword>
<dbReference type="SFLD" id="SFLDG01135">
    <property type="entry name" value="C1.5.6:_HAD__Beta-PGM__Phospha"/>
    <property type="match status" value="1"/>
</dbReference>
<dbReference type="PANTHER" id="PTHR18901:SF38">
    <property type="entry name" value="PSEUDOURIDINE-5'-PHOSPHATASE"/>
    <property type="match status" value="1"/>
</dbReference>
<evidence type="ECO:0000313" key="2">
    <source>
        <dbReference type="Proteomes" id="UP000295773"/>
    </source>
</evidence>
<comment type="caution">
    <text evidence="1">The sequence shown here is derived from an EMBL/GenBank/DDBJ whole genome shotgun (WGS) entry which is preliminary data.</text>
</comment>
<dbReference type="Gene3D" id="3.40.50.1000">
    <property type="entry name" value="HAD superfamily/HAD-like"/>
    <property type="match status" value="1"/>
</dbReference>
<dbReference type="NCBIfam" id="TIGR01549">
    <property type="entry name" value="HAD-SF-IA-v1"/>
    <property type="match status" value="1"/>
</dbReference>
<dbReference type="Proteomes" id="UP000295773">
    <property type="component" value="Unassembled WGS sequence"/>
</dbReference>
<dbReference type="EMBL" id="SMBP01000025">
    <property type="protein sequence ID" value="TCU53864.1"/>
    <property type="molecule type" value="Genomic_DNA"/>
</dbReference>
<proteinExistence type="predicted"/>
<name>A0A4R3SZ03_9FIRM</name>
<organism evidence="1 2">
    <name type="scientific">Longicatena caecimuris</name>
    <dbReference type="NCBI Taxonomy" id="1796635"/>
    <lineage>
        <taxon>Bacteria</taxon>
        <taxon>Bacillati</taxon>
        <taxon>Bacillota</taxon>
        <taxon>Erysipelotrichia</taxon>
        <taxon>Erysipelotrichales</taxon>
        <taxon>Erysipelotrichaceae</taxon>
        <taxon>Longicatena</taxon>
    </lineage>
</organism>
<accession>A0A4R3SZ03</accession>
<dbReference type="InterPro" id="IPR023198">
    <property type="entry name" value="PGP-like_dom2"/>
</dbReference>
<dbReference type="GO" id="GO:0016787">
    <property type="term" value="F:hydrolase activity"/>
    <property type="evidence" value="ECO:0007669"/>
    <property type="project" value="UniProtKB-KW"/>
</dbReference>
<dbReference type="Pfam" id="PF13419">
    <property type="entry name" value="HAD_2"/>
    <property type="match status" value="1"/>
</dbReference>
<dbReference type="SFLD" id="SFLDS00003">
    <property type="entry name" value="Haloacid_Dehalogenase"/>
    <property type="match status" value="1"/>
</dbReference>
<dbReference type="SUPFAM" id="SSF56784">
    <property type="entry name" value="HAD-like"/>
    <property type="match status" value="1"/>
</dbReference>
<dbReference type="InterPro" id="IPR006439">
    <property type="entry name" value="HAD-SF_hydro_IA"/>
</dbReference>
<dbReference type="Gene3D" id="1.10.150.240">
    <property type="entry name" value="Putative phosphatase, domain 2"/>
    <property type="match status" value="1"/>
</dbReference>